<evidence type="ECO:0000256" key="1">
    <source>
        <dbReference type="ARBA" id="ARBA00001966"/>
    </source>
</evidence>
<protein>
    <submittedName>
        <fullName evidence="8">Radical SAM protein</fullName>
    </submittedName>
</protein>
<evidence type="ECO:0000313" key="8">
    <source>
        <dbReference type="EMBL" id="RIE06840.1"/>
    </source>
</evidence>
<keyword evidence="6" id="KW-0411">Iron-sulfur</keyword>
<evidence type="ECO:0000256" key="6">
    <source>
        <dbReference type="ARBA" id="ARBA00023014"/>
    </source>
</evidence>
<accession>A0A398CX98</accession>
<dbReference type="GO" id="GO:0046872">
    <property type="term" value="F:metal ion binding"/>
    <property type="evidence" value="ECO:0007669"/>
    <property type="project" value="UniProtKB-KW"/>
</dbReference>
<evidence type="ECO:0000256" key="3">
    <source>
        <dbReference type="ARBA" id="ARBA00022691"/>
    </source>
</evidence>
<gene>
    <name evidence="8" type="ORF">SMC6_08390</name>
</gene>
<keyword evidence="5" id="KW-0408">Iron</keyword>
<dbReference type="PANTHER" id="PTHR43787">
    <property type="entry name" value="FEMO COFACTOR BIOSYNTHESIS PROTEIN NIFB-RELATED"/>
    <property type="match status" value="1"/>
</dbReference>
<dbReference type="SFLD" id="SFLDG01083">
    <property type="entry name" value="Uncharacterised_Radical_SAM_Su"/>
    <property type="match status" value="1"/>
</dbReference>
<dbReference type="GO" id="GO:0051539">
    <property type="term" value="F:4 iron, 4 sulfur cluster binding"/>
    <property type="evidence" value="ECO:0007669"/>
    <property type="project" value="UniProtKB-KW"/>
</dbReference>
<keyword evidence="9" id="KW-1185">Reference proteome</keyword>
<dbReference type="SUPFAM" id="SSF102114">
    <property type="entry name" value="Radical SAM enzymes"/>
    <property type="match status" value="1"/>
</dbReference>
<evidence type="ECO:0000313" key="9">
    <source>
        <dbReference type="Proteomes" id="UP000266260"/>
    </source>
</evidence>
<comment type="cofactor">
    <cofactor evidence="1">
        <name>[4Fe-4S] cluster</name>
        <dbReference type="ChEBI" id="CHEBI:49883"/>
    </cofactor>
</comment>
<evidence type="ECO:0000256" key="2">
    <source>
        <dbReference type="ARBA" id="ARBA00022485"/>
    </source>
</evidence>
<keyword evidence="2" id="KW-0004">4Fe-4S</keyword>
<dbReference type="Proteomes" id="UP000266260">
    <property type="component" value="Unassembled WGS sequence"/>
</dbReference>
<dbReference type="CDD" id="cd01335">
    <property type="entry name" value="Radical_SAM"/>
    <property type="match status" value="1"/>
</dbReference>
<keyword evidence="3" id="KW-0949">S-adenosyl-L-methionine</keyword>
<sequence>MSRLSIGTVLSLDGRIARNKARCARADHARKEDHPVSYHYIYGPIPSRRLGRSLGISPIPDKTCNFSCIYCMLGRTDHLTNEREEYFKLEDILAELDDALRHVSPPPDHISIVGNGEPTLYLRLGDLIRGARELTSIPIAVITNGALLSEPAVREALAEADIVLTSFNAPTEELFRRIDRPCPGIAFEAMKQGLLDFAHMPRRGQLWVEMMLLEGINDSPETLEQTRWVLQDVEPDRVFVDTPIRPPAEDFAHPVTPEALVLAEKALGGAQASGFDFGAFTIAAGTDPLETLAGVCKRHPMREDQATLLLVNSGIDPLPVLDALRADPRFRVEQYGGQTFFLVHEMNGKSG</sequence>
<dbReference type="Pfam" id="PF04055">
    <property type="entry name" value="Radical_SAM"/>
    <property type="match status" value="1"/>
</dbReference>
<keyword evidence="4" id="KW-0479">Metal-binding</keyword>
<name>A0A398CX98_9BACT</name>
<feature type="domain" description="Radical SAM core" evidence="7">
    <location>
        <begin position="48"/>
        <end position="276"/>
    </location>
</feature>
<dbReference type="InterPro" id="IPR007197">
    <property type="entry name" value="rSAM"/>
</dbReference>
<evidence type="ECO:0000259" key="7">
    <source>
        <dbReference type="PROSITE" id="PS51918"/>
    </source>
</evidence>
<dbReference type="InterPro" id="IPR013785">
    <property type="entry name" value="Aldolase_TIM"/>
</dbReference>
<reference evidence="8 9" key="1">
    <citation type="submission" date="2018-09" db="EMBL/GenBank/DDBJ databases">
        <title>Discovery and Ecogenomic Context for Candidatus Cryosericales, a Global Caldiserica Order Active in Thawing Permafrost.</title>
        <authorList>
            <person name="Martinez M.A."/>
            <person name="Woodcroft B.J."/>
            <person name="Ignacio Espinoza J.C."/>
            <person name="Zayed A."/>
            <person name="Singleton C.M."/>
            <person name="Boyd J."/>
            <person name="Li Y.-F."/>
            <person name="Purvine S."/>
            <person name="Maughan H."/>
            <person name="Hodgkins S.B."/>
            <person name="Anderson D."/>
            <person name="Sederholm M."/>
            <person name="Temperton B."/>
            <person name="Saleska S.R."/>
            <person name="Tyson G.W."/>
            <person name="Rich V.I."/>
        </authorList>
    </citation>
    <scope>NUCLEOTIDE SEQUENCE [LARGE SCALE GENOMIC DNA]</scope>
    <source>
        <strain evidence="8 9">SMC6</strain>
    </source>
</reference>
<evidence type="ECO:0000256" key="4">
    <source>
        <dbReference type="ARBA" id="ARBA00022723"/>
    </source>
</evidence>
<dbReference type="AlphaFoldDB" id="A0A398CX98"/>
<dbReference type="InterPro" id="IPR040084">
    <property type="entry name" value="GTPase_Obg"/>
</dbReference>
<dbReference type="PANTHER" id="PTHR43787:SF11">
    <property type="entry name" value="UPF0026 PROTEIN SLR1464"/>
    <property type="match status" value="1"/>
</dbReference>
<comment type="caution">
    <text evidence="8">The sequence shown here is derived from an EMBL/GenBank/DDBJ whole genome shotgun (WGS) entry which is preliminary data.</text>
</comment>
<dbReference type="Gene3D" id="3.20.20.70">
    <property type="entry name" value="Aldolase class I"/>
    <property type="match status" value="1"/>
</dbReference>
<proteinExistence type="predicted"/>
<dbReference type="SFLD" id="SFLDS00029">
    <property type="entry name" value="Radical_SAM"/>
    <property type="match status" value="1"/>
</dbReference>
<dbReference type="InterPro" id="IPR058240">
    <property type="entry name" value="rSAM_sf"/>
</dbReference>
<evidence type="ECO:0000256" key="5">
    <source>
        <dbReference type="ARBA" id="ARBA00023004"/>
    </source>
</evidence>
<dbReference type="PROSITE" id="PS51918">
    <property type="entry name" value="RADICAL_SAM"/>
    <property type="match status" value="1"/>
</dbReference>
<dbReference type="EMBL" id="QXIT01000147">
    <property type="protein sequence ID" value="RIE06840.1"/>
    <property type="molecule type" value="Genomic_DNA"/>
</dbReference>
<dbReference type="GO" id="GO:0003824">
    <property type="term" value="F:catalytic activity"/>
    <property type="evidence" value="ECO:0007669"/>
    <property type="project" value="InterPro"/>
</dbReference>
<organism evidence="8 9">
    <name type="scientific">Candidatus Cryosericum odellii</name>
    <dbReference type="NCBI Taxonomy" id="2290917"/>
    <lineage>
        <taxon>Bacteria</taxon>
        <taxon>Pseudomonadati</taxon>
        <taxon>Caldisericota/Cryosericota group</taxon>
        <taxon>Candidatus Cryosericota</taxon>
        <taxon>Candidatus Cryosericia</taxon>
        <taxon>Candidatus Cryosericales</taxon>
        <taxon>Candidatus Cryosericaceae</taxon>
        <taxon>Candidatus Cryosericum</taxon>
    </lineage>
</organism>